<dbReference type="Proteomes" id="UP001165120">
    <property type="component" value="Unassembled WGS sequence"/>
</dbReference>
<evidence type="ECO:0000313" key="2">
    <source>
        <dbReference type="EMBL" id="GME69194.1"/>
    </source>
</evidence>
<organism evidence="2 3">
    <name type="scientific">Candida boidinii</name>
    <name type="common">Yeast</name>
    <dbReference type="NCBI Taxonomy" id="5477"/>
    <lineage>
        <taxon>Eukaryota</taxon>
        <taxon>Fungi</taxon>
        <taxon>Dikarya</taxon>
        <taxon>Ascomycota</taxon>
        <taxon>Saccharomycotina</taxon>
        <taxon>Pichiomycetes</taxon>
        <taxon>Pichiales</taxon>
        <taxon>Pichiaceae</taxon>
        <taxon>Ogataea</taxon>
        <taxon>Ogataea/Candida clade</taxon>
    </lineage>
</organism>
<dbReference type="EMBL" id="BSXN01000604">
    <property type="protein sequence ID" value="GME69194.1"/>
    <property type="molecule type" value="Genomic_DNA"/>
</dbReference>
<evidence type="ECO:0000313" key="3">
    <source>
        <dbReference type="Proteomes" id="UP001165120"/>
    </source>
</evidence>
<feature type="compositionally biased region" description="Low complexity" evidence="1">
    <location>
        <begin position="37"/>
        <end position="48"/>
    </location>
</feature>
<keyword evidence="3" id="KW-1185">Reference proteome</keyword>
<feature type="region of interest" description="Disordered" evidence="1">
    <location>
        <begin position="127"/>
        <end position="147"/>
    </location>
</feature>
<sequence>MMNFNCDSKESLPTDAAPSSNVKNRNTKINTNPATISQSEDSNSSLSSNDFYPPLNQQGFNNTNNSNINNDHHTLESFRTVPHNAGLTTSAMDQSANTPHNHTLNSSINTTPVQQNMNFDLLLNSNGKTNPPNQTRTSNIDTGTPAFQTTRDDCASIRDAEGSPAATLPPRLKQQHVETAGTLPYNTRMTTIDANDVSELRINLRRKITVPQYFIDYIKHSNISREFPSVTSHNGTVFDEERFFEHMRKFREALLEHSDFKEKVFEYCCYLEPETGYNSSGVIHHYLDSYCTPKEEIIVNDLPEARRIFDLHLDFLYKYFESNPDFRIHPPDPQTYSQLLLIKLDYDHETMLYQDSLYERILEPYGSLIYQELPKFRSFAEGDPMFSAYYLIDFNSDTVPQKTVFPFTKRRRSSELEQKMEQGKVTVTIQSNLKFCFYCKKRDHYIESCTAVGFRKDKTKLQALPPEYQF</sequence>
<feature type="compositionally biased region" description="Polar residues" evidence="1">
    <location>
        <begin position="17"/>
        <end position="36"/>
    </location>
</feature>
<feature type="region of interest" description="Disordered" evidence="1">
    <location>
        <begin position="1"/>
        <end position="71"/>
    </location>
</feature>
<evidence type="ECO:0000256" key="1">
    <source>
        <dbReference type="SAM" id="MobiDB-lite"/>
    </source>
</evidence>
<feature type="region of interest" description="Disordered" evidence="1">
    <location>
        <begin position="89"/>
        <end position="108"/>
    </location>
</feature>
<dbReference type="AlphaFoldDB" id="A0A9W6SXM5"/>
<comment type="caution">
    <text evidence="2">The sequence shown here is derived from an EMBL/GenBank/DDBJ whole genome shotgun (WGS) entry which is preliminary data.</text>
</comment>
<name>A0A9W6SXM5_CANBO</name>
<protein>
    <submittedName>
        <fullName evidence="2">Unnamed protein product</fullName>
    </submittedName>
</protein>
<accession>A0A9W6SXM5</accession>
<reference evidence="2" key="1">
    <citation type="submission" date="2023-04" db="EMBL/GenBank/DDBJ databases">
        <title>Candida boidinii NBRC 10035.</title>
        <authorList>
            <person name="Ichikawa N."/>
            <person name="Sato H."/>
            <person name="Tonouchi N."/>
        </authorList>
    </citation>
    <scope>NUCLEOTIDE SEQUENCE</scope>
    <source>
        <strain evidence="2">NBRC 10035</strain>
    </source>
</reference>
<proteinExistence type="predicted"/>
<gene>
    <name evidence="2" type="ORF">Cboi02_000213800</name>
</gene>